<evidence type="ECO:0000313" key="5">
    <source>
        <dbReference type="EMBL" id="ETX05780.1"/>
    </source>
</evidence>
<dbReference type="PRINTS" id="PR00032">
    <property type="entry name" value="HTHARAC"/>
</dbReference>
<protein>
    <recommendedName>
        <fullName evidence="4">HTH araC/xylS-type domain-containing protein</fullName>
    </recommendedName>
</protein>
<keyword evidence="1" id="KW-0805">Transcription regulation</keyword>
<dbReference type="PANTHER" id="PTHR46796">
    <property type="entry name" value="HTH-TYPE TRANSCRIPTIONAL ACTIVATOR RHAS-RELATED"/>
    <property type="match status" value="1"/>
</dbReference>
<evidence type="ECO:0000256" key="1">
    <source>
        <dbReference type="ARBA" id="ARBA00023015"/>
    </source>
</evidence>
<sequence>MEFALETANRIYHQSDDLEISSALTKAEHYPAHAHADQFQLELVVNGATECGIGRHRYAVSQAHFSIINPAVEHYNVTQKWKHALFVIFPRHTLDETAWHIYRLLSQPVVFSDVVAPCTNDLSAIVNLLFAEVAHPDRPGRRLLIDTALVQLAVTLLRILHGNYSGRTVAASHATATQTQIARAVDLIHSAFQTDLSLDDLATAAAMSRYHFLRCFKTQVGATPYAYLQQVCLQSAAALLRDSSRSITDIALDCGFTSPSRFSGAFRRRYGCTPSAYRRVNELH</sequence>
<feature type="domain" description="HTH araC/xylS-type" evidence="4">
    <location>
        <begin position="182"/>
        <end position="280"/>
    </location>
</feature>
<dbReference type="HOGENOM" id="CLU_000445_88_4_7"/>
<keyword evidence="3" id="KW-0804">Transcription</keyword>
<dbReference type="SMART" id="SM00342">
    <property type="entry name" value="HTH_ARAC"/>
    <property type="match status" value="1"/>
</dbReference>
<keyword evidence="6" id="KW-1185">Reference proteome</keyword>
<dbReference type="PROSITE" id="PS01124">
    <property type="entry name" value="HTH_ARAC_FAMILY_2"/>
    <property type="match status" value="1"/>
</dbReference>
<evidence type="ECO:0000256" key="2">
    <source>
        <dbReference type="ARBA" id="ARBA00023125"/>
    </source>
</evidence>
<dbReference type="AlphaFoldDB" id="W4M6H0"/>
<dbReference type="SUPFAM" id="SSF46689">
    <property type="entry name" value="Homeodomain-like"/>
    <property type="match status" value="2"/>
</dbReference>
<dbReference type="InterPro" id="IPR018060">
    <property type="entry name" value="HTH_AraC"/>
</dbReference>
<dbReference type="InterPro" id="IPR009057">
    <property type="entry name" value="Homeodomain-like_sf"/>
</dbReference>
<evidence type="ECO:0000259" key="4">
    <source>
        <dbReference type="PROSITE" id="PS01124"/>
    </source>
</evidence>
<keyword evidence="2" id="KW-0238">DNA-binding</keyword>
<accession>W4M6H0</accession>
<proteinExistence type="predicted"/>
<comment type="caution">
    <text evidence="5">The sequence shown here is derived from an EMBL/GenBank/DDBJ whole genome shotgun (WGS) entry which is preliminary data.</text>
</comment>
<dbReference type="InterPro" id="IPR003313">
    <property type="entry name" value="AraC-bd"/>
</dbReference>
<dbReference type="GO" id="GO:0003700">
    <property type="term" value="F:DNA-binding transcription factor activity"/>
    <property type="evidence" value="ECO:0007669"/>
    <property type="project" value="InterPro"/>
</dbReference>
<dbReference type="InterPro" id="IPR020449">
    <property type="entry name" value="Tscrpt_reg_AraC-type_HTH"/>
</dbReference>
<dbReference type="Pfam" id="PF02311">
    <property type="entry name" value="AraC_binding"/>
    <property type="match status" value="1"/>
</dbReference>
<dbReference type="GO" id="GO:0043565">
    <property type="term" value="F:sequence-specific DNA binding"/>
    <property type="evidence" value="ECO:0007669"/>
    <property type="project" value="InterPro"/>
</dbReference>
<dbReference type="Pfam" id="PF12833">
    <property type="entry name" value="HTH_18"/>
    <property type="match status" value="1"/>
</dbReference>
<evidence type="ECO:0000256" key="3">
    <source>
        <dbReference type="ARBA" id="ARBA00023163"/>
    </source>
</evidence>
<evidence type="ECO:0000313" key="6">
    <source>
        <dbReference type="Proteomes" id="UP000019140"/>
    </source>
</evidence>
<dbReference type="Proteomes" id="UP000019140">
    <property type="component" value="Unassembled WGS sequence"/>
</dbReference>
<reference evidence="5 6" key="1">
    <citation type="journal article" date="2014" name="Nature">
        <title>An environmental bacterial taxon with a large and distinct metabolic repertoire.</title>
        <authorList>
            <person name="Wilson M.C."/>
            <person name="Mori T."/>
            <person name="Ruckert C."/>
            <person name="Uria A.R."/>
            <person name="Helf M.J."/>
            <person name="Takada K."/>
            <person name="Gernert C."/>
            <person name="Steffens U.A."/>
            <person name="Heycke N."/>
            <person name="Schmitt S."/>
            <person name="Rinke C."/>
            <person name="Helfrich E.J."/>
            <person name="Brachmann A.O."/>
            <person name="Gurgui C."/>
            <person name="Wakimoto T."/>
            <person name="Kracht M."/>
            <person name="Crusemann M."/>
            <person name="Hentschel U."/>
            <person name="Abe I."/>
            <person name="Matsunaga S."/>
            <person name="Kalinowski J."/>
            <person name="Takeyama H."/>
            <person name="Piel J."/>
        </authorList>
    </citation>
    <scope>NUCLEOTIDE SEQUENCE [LARGE SCALE GENOMIC DNA]</scope>
    <source>
        <strain evidence="6">TSY2</strain>
    </source>
</reference>
<dbReference type="EMBL" id="AZHX01000868">
    <property type="protein sequence ID" value="ETX05780.1"/>
    <property type="molecule type" value="Genomic_DNA"/>
</dbReference>
<dbReference type="Gene3D" id="1.10.10.60">
    <property type="entry name" value="Homeodomain-like"/>
    <property type="match status" value="2"/>
</dbReference>
<name>W4M6H0_9BACT</name>
<organism evidence="5 6">
    <name type="scientific">Candidatus Entotheonella gemina</name>
    <dbReference type="NCBI Taxonomy" id="1429439"/>
    <lineage>
        <taxon>Bacteria</taxon>
        <taxon>Pseudomonadati</taxon>
        <taxon>Nitrospinota/Tectimicrobiota group</taxon>
        <taxon>Candidatus Tectimicrobiota</taxon>
        <taxon>Candidatus Entotheonellia</taxon>
        <taxon>Candidatus Entotheonellales</taxon>
        <taxon>Candidatus Entotheonellaceae</taxon>
        <taxon>Candidatus Entotheonella</taxon>
    </lineage>
</organism>
<gene>
    <name evidence="5" type="ORF">ETSY2_20955</name>
</gene>
<dbReference type="InterPro" id="IPR037923">
    <property type="entry name" value="HTH-like"/>
</dbReference>
<dbReference type="InterPro" id="IPR050204">
    <property type="entry name" value="AraC_XylS_family_regulators"/>
</dbReference>
<dbReference type="SUPFAM" id="SSF51215">
    <property type="entry name" value="Regulatory protein AraC"/>
    <property type="match status" value="1"/>
</dbReference>